<dbReference type="InterPro" id="IPR000058">
    <property type="entry name" value="Znf_AN1"/>
</dbReference>
<feature type="compositionally biased region" description="Low complexity" evidence="5">
    <location>
        <begin position="1"/>
        <end position="32"/>
    </location>
</feature>
<proteinExistence type="predicted"/>
<evidence type="ECO:0000256" key="4">
    <source>
        <dbReference type="PROSITE-ProRule" id="PRU00449"/>
    </source>
</evidence>
<keyword evidence="1" id="KW-0479">Metal-binding</keyword>
<keyword evidence="8" id="KW-1185">Reference proteome</keyword>
<evidence type="ECO:0000259" key="6">
    <source>
        <dbReference type="PROSITE" id="PS51039"/>
    </source>
</evidence>
<dbReference type="Gene3D" id="4.10.1110.10">
    <property type="entry name" value="AN1-like Zinc finger"/>
    <property type="match status" value="1"/>
</dbReference>
<evidence type="ECO:0000256" key="5">
    <source>
        <dbReference type="SAM" id="MobiDB-lite"/>
    </source>
</evidence>
<keyword evidence="2 4" id="KW-0863">Zinc-finger</keyword>
<dbReference type="GO" id="GO:0008270">
    <property type="term" value="F:zinc ion binding"/>
    <property type="evidence" value="ECO:0007669"/>
    <property type="project" value="UniProtKB-KW"/>
</dbReference>
<dbReference type="AlphaFoldDB" id="A0A1Y2F1W4"/>
<protein>
    <recommendedName>
        <fullName evidence="6">AN1-type domain-containing protein</fullName>
    </recommendedName>
</protein>
<evidence type="ECO:0000256" key="1">
    <source>
        <dbReference type="ARBA" id="ARBA00022723"/>
    </source>
</evidence>
<dbReference type="Proteomes" id="UP000193920">
    <property type="component" value="Unassembled WGS sequence"/>
</dbReference>
<gene>
    <name evidence="7" type="ORF">LY90DRAFT_698409</name>
</gene>
<dbReference type="InterPro" id="IPR035896">
    <property type="entry name" value="AN1-like_Znf"/>
</dbReference>
<keyword evidence="3" id="KW-0862">Zinc</keyword>
<evidence type="ECO:0000313" key="8">
    <source>
        <dbReference type="Proteomes" id="UP000193920"/>
    </source>
</evidence>
<evidence type="ECO:0000256" key="3">
    <source>
        <dbReference type="ARBA" id="ARBA00022833"/>
    </source>
</evidence>
<organism evidence="7 8">
    <name type="scientific">Neocallimastix californiae</name>
    <dbReference type="NCBI Taxonomy" id="1754190"/>
    <lineage>
        <taxon>Eukaryota</taxon>
        <taxon>Fungi</taxon>
        <taxon>Fungi incertae sedis</taxon>
        <taxon>Chytridiomycota</taxon>
        <taxon>Chytridiomycota incertae sedis</taxon>
        <taxon>Neocallimastigomycetes</taxon>
        <taxon>Neocallimastigales</taxon>
        <taxon>Neocallimastigaceae</taxon>
        <taxon>Neocallimastix</taxon>
    </lineage>
</organism>
<dbReference type="EMBL" id="MCOG01000018">
    <property type="protein sequence ID" value="ORY77859.1"/>
    <property type="molecule type" value="Genomic_DNA"/>
</dbReference>
<dbReference type="SMART" id="SM00154">
    <property type="entry name" value="ZnF_AN1"/>
    <property type="match status" value="1"/>
</dbReference>
<feature type="region of interest" description="Disordered" evidence="5">
    <location>
        <begin position="1"/>
        <end position="39"/>
    </location>
</feature>
<sequence length="104" mass="11561">MTATSDSTTTLASNSITTSTTTSSSTTQNSSIAHHKKSNRCHLEGCNSRVVKIIGHCRYCQFSFCSTHRLPETHNCANLDFCKQTSFEKNSTKLLREKCVKLKV</sequence>
<dbReference type="Pfam" id="PF01428">
    <property type="entry name" value="zf-AN1"/>
    <property type="match status" value="1"/>
</dbReference>
<evidence type="ECO:0000256" key="2">
    <source>
        <dbReference type="ARBA" id="ARBA00022771"/>
    </source>
</evidence>
<evidence type="ECO:0000313" key="7">
    <source>
        <dbReference type="EMBL" id="ORY77859.1"/>
    </source>
</evidence>
<dbReference type="PROSITE" id="PS51039">
    <property type="entry name" value="ZF_AN1"/>
    <property type="match status" value="1"/>
</dbReference>
<reference evidence="7 8" key="1">
    <citation type="submission" date="2016-08" db="EMBL/GenBank/DDBJ databases">
        <title>A Parts List for Fungal Cellulosomes Revealed by Comparative Genomics.</title>
        <authorList>
            <consortium name="DOE Joint Genome Institute"/>
            <person name="Haitjema C.H."/>
            <person name="Gilmore S.P."/>
            <person name="Henske J.K."/>
            <person name="Solomon K.V."/>
            <person name="De Groot R."/>
            <person name="Kuo A."/>
            <person name="Mondo S.J."/>
            <person name="Salamov A.A."/>
            <person name="Labutti K."/>
            <person name="Zhao Z."/>
            <person name="Chiniquy J."/>
            <person name="Barry K."/>
            <person name="Brewer H.M."/>
            <person name="Purvine S.O."/>
            <person name="Wright A.T."/>
            <person name="Boxma B."/>
            <person name="Van Alen T."/>
            <person name="Hackstein J.H."/>
            <person name="Baker S.E."/>
            <person name="Grigoriev I.V."/>
            <person name="O'Malley M.A."/>
        </authorList>
    </citation>
    <scope>NUCLEOTIDE SEQUENCE [LARGE SCALE GENOMIC DNA]</scope>
    <source>
        <strain evidence="7 8">G1</strain>
    </source>
</reference>
<name>A0A1Y2F1W4_9FUNG</name>
<accession>A0A1Y2F1W4</accession>
<dbReference type="SUPFAM" id="SSF118310">
    <property type="entry name" value="AN1-like Zinc finger"/>
    <property type="match status" value="1"/>
</dbReference>
<comment type="caution">
    <text evidence="7">The sequence shown here is derived from an EMBL/GenBank/DDBJ whole genome shotgun (WGS) entry which is preliminary data.</text>
</comment>
<dbReference type="OrthoDB" id="428577at2759"/>
<feature type="domain" description="AN1-type" evidence="6">
    <location>
        <begin position="35"/>
        <end position="84"/>
    </location>
</feature>
<dbReference type="STRING" id="1754190.A0A1Y2F1W4"/>